<dbReference type="EMBL" id="CP002408">
    <property type="protein sequence ID" value="AFU57780.1"/>
    <property type="molecule type" value="Genomic_DNA"/>
</dbReference>
<proteinExistence type="predicted"/>
<protein>
    <submittedName>
        <fullName evidence="2">Uncharacterized protein</fullName>
    </submittedName>
</protein>
<reference evidence="2 3" key="1">
    <citation type="journal article" date="2012" name="Environ. Microbiol.">
        <title>The genome of the ammonia-oxidizing Candidatus Nitrososphaera gargensis: insights into metabolic versatility and environmental adaptations.</title>
        <authorList>
            <person name="Spang A."/>
            <person name="Poehlein A."/>
            <person name="Offre P."/>
            <person name="Zumbragel S."/>
            <person name="Haider S."/>
            <person name="Rychlik N."/>
            <person name="Nowka B."/>
            <person name="Schmeisser C."/>
            <person name="Lebedeva E.V."/>
            <person name="Rattei T."/>
            <person name="Bohm C."/>
            <person name="Schmid M."/>
            <person name="Galushko A."/>
            <person name="Hatzenpichler R."/>
            <person name="Weinmaier T."/>
            <person name="Daniel R."/>
            <person name="Schleper C."/>
            <person name="Spieck E."/>
            <person name="Streit W."/>
            <person name="Wagner M."/>
        </authorList>
    </citation>
    <scope>NUCLEOTIDE SEQUENCE [LARGE SCALE GENOMIC DNA]</scope>
    <source>
        <strain evidence="3">Ga9.2</strain>
    </source>
</reference>
<evidence type="ECO:0000313" key="3">
    <source>
        <dbReference type="Proteomes" id="UP000008037"/>
    </source>
</evidence>
<gene>
    <name evidence="2" type="ordered locus">Ngar_c08380</name>
</gene>
<dbReference type="AlphaFoldDB" id="K0IDL9"/>
<evidence type="ECO:0000313" key="2">
    <source>
        <dbReference type="EMBL" id="AFU57780.1"/>
    </source>
</evidence>
<dbReference type="InParanoid" id="K0IDL9"/>
<dbReference type="BioCyc" id="CNIT1237085:G1324-836-MONOMER"/>
<dbReference type="HOGENOM" id="CLU_2597861_0_0_2"/>
<dbReference type="KEGG" id="nga:Ngar_c08380"/>
<sequence>MYHHHSLDAEFGSTGDERNAKDSSSTNHKIVRANTGRLSSRLTFRTYGKAGCKGDPKINQNAKLIARWDECSQIPIFEC</sequence>
<organism evidence="2 3">
    <name type="scientific">Nitrososphaera gargensis (strain Ga9.2)</name>
    <dbReference type="NCBI Taxonomy" id="1237085"/>
    <lineage>
        <taxon>Archaea</taxon>
        <taxon>Nitrososphaerota</taxon>
        <taxon>Nitrososphaeria</taxon>
        <taxon>Nitrososphaerales</taxon>
        <taxon>Nitrososphaeraceae</taxon>
        <taxon>Nitrososphaera</taxon>
    </lineage>
</organism>
<feature type="region of interest" description="Disordered" evidence="1">
    <location>
        <begin position="1"/>
        <end position="32"/>
    </location>
</feature>
<keyword evidence="3" id="KW-1185">Reference proteome</keyword>
<accession>K0IDL9</accession>
<dbReference type="Proteomes" id="UP000008037">
    <property type="component" value="Chromosome"/>
</dbReference>
<evidence type="ECO:0000256" key="1">
    <source>
        <dbReference type="SAM" id="MobiDB-lite"/>
    </source>
</evidence>
<name>K0IDL9_NITGG</name>